<evidence type="ECO:0000313" key="8">
    <source>
        <dbReference type="EMBL" id="MBB3897662.1"/>
    </source>
</evidence>
<evidence type="ECO:0000256" key="6">
    <source>
        <dbReference type="ARBA" id="ARBA00022833"/>
    </source>
</evidence>
<feature type="binding site" evidence="7">
    <location>
        <position position="126"/>
    </location>
    <ligand>
        <name>Zn(2+)</name>
        <dbReference type="ChEBI" id="CHEBI:29105"/>
        <note>catalytic</note>
    </ligand>
</feature>
<dbReference type="Proteomes" id="UP000553193">
    <property type="component" value="Unassembled WGS sequence"/>
</dbReference>
<dbReference type="GO" id="GO:0004222">
    <property type="term" value="F:metalloendopeptidase activity"/>
    <property type="evidence" value="ECO:0007669"/>
    <property type="project" value="InterPro"/>
</dbReference>
<dbReference type="GO" id="GO:0005737">
    <property type="term" value="C:cytoplasm"/>
    <property type="evidence" value="ECO:0007669"/>
    <property type="project" value="UniProtKB-SubCell"/>
</dbReference>
<comment type="subcellular location">
    <subcellularLocation>
        <location evidence="7">Cytoplasm</location>
    </subcellularLocation>
</comment>
<name>A0A840A9U9_9PROT</name>
<dbReference type="NCBIfam" id="TIGR00043">
    <property type="entry name" value="rRNA maturation RNase YbeY"/>
    <property type="match status" value="1"/>
</dbReference>
<keyword evidence="7" id="KW-0963">Cytoplasm</keyword>
<dbReference type="InterPro" id="IPR020549">
    <property type="entry name" value="YbeY_CS"/>
</dbReference>
<dbReference type="Gene3D" id="3.40.390.30">
    <property type="entry name" value="Metalloproteases ('zincins'), catalytic domain"/>
    <property type="match status" value="1"/>
</dbReference>
<dbReference type="HAMAP" id="MF_00009">
    <property type="entry name" value="Endoribonucl_YbeY"/>
    <property type="match status" value="1"/>
</dbReference>
<keyword evidence="7" id="KW-0698">rRNA processing</keyword>
<dbReference type="PANTHER" id="PTHR46986:SF1">
    <property type="entry name" value="ENDORIBONUCLEASE YBEY, CHLOROPLASTIC"/>
    <property type="match status" value="1"/>
</dbReference>
<dbReference type="InterPro" id="IPR023091">
    <property type="entry name" value="MetalPrtase_cat_dom_sf_prd"/>
</dbReference>
<evidence type="ECO:0000256" key="3">
    <source>
        <dbReference type="ARBA" id="ARBA00022723"/>
    </source>
</evidence>
<evidence type="ECO:0000256" key="2">
    <source>
        <dbReference type="ARBA" id="ARBA00022722"/>
    </source>
</evidence>
<keyword evidence="7" id="KW-0690">Ribosome biogenesis</keyword>
<keyword evidence="2 7" id="KW-0540">Nuclease</keyword>
<evidence type="ECO:0000313" key="9">
    <source>
        <dbReference type="Proteomes" id="UP000553193"/>
    </source>
</evidence>
<evidence type="ECO:0000256" key="7">
    <source>
        <dbReference type="HAMAP-Rule" id="MF_00009"/>
    </source>
</evidence>
<evidence type="ECO:0000256" key="4">
    <source>
        <dbReference type="ARBA" id="ARBA00022759"/>
    </source>
</evidence>
<comment type="caution">
    <text evidence="8">The sequence shown here is derived from an EMBL/GenBank/DDBJ whole genome shotgun (WGS) entry which is preliminary data.</text>
</comment>
<dbReference type="AlphaFoldDB" id="A0A840A9U9"/>
<organism evidence="8 9">
    <name type="scientific">Roseococcus suduntuyensis</name>
    <dbReference type="NCBI Taxonomy" id="455361"/>
    <lineage>
        <taxon>Bacteria</taxon>
        <taxon>Pseudomonadati</taxon>
        <taxon>Pseudomonadota</taxon>
        <taxon>Alphaproteobacteria</taxon>
        <taxon>Acetobacterales</taxon>
        <taxon>Roseomonadaceae</taxon>
        <taxon>Roseococcus</taxon>
    </lineage>
</organism>
<dbReference type="EC" id="3.1.-.-" evidence="7"/>
<dbReference type="SUPFAM" id="SSF55486">
    <property type="entry name" value="Metalloproteases ('zincins'), catalytic domain"/>
    <property type="match status" value="1"/>
</dbReference>
<dbReference type="PANTHER" id="PTHR46986">
    <property type="entry name" value="ENDORIBONUCLEASE YBEY, CHLOROPLASTIC"/>
    <property type="match status" value="1"/>
</dbReference>
<comment type="similarity">
    <text evidence="1 7">Belongs to the endoribonuclease YbeY family.</text>
</comment>
<feature type="binding site" evidence="7">
    <location>
        <position position="130"/>
    </location>
    <ligand>
        <name>Zn(2+)</name>
        <dbReference type="ChEBI" id="CHEBI:29105"/>
        <note>catalytic</note>
    </ligand>
</feature>
<dbReference type="PROSITE" id="PS01306">
    <property type="entry name" value="UPF0054"/>
    <property type="match status" value="1"/>
</dbReference>
<gene>
    <name evidence="7" type="primary">ybeY</name>
    <name evidence="8" type="ORF">GGQ83_001088</name>
</gene>
<dbReference type="InterPro" id="IPR002036">
    <property type="entry name" value="YbeY"/>
</dbReference>
<keyword evidence="4 7" id="KW-0255">Endonuclease</keyword>
<evidence type="ECO:0000256" key="1">
    <source>
        <dbReference type="ARBA" id="ARBA00010875"/>
    </source>
</evidence>
<dbReference type="EMBL" id="JACIDJ010000001">
    <property type="protein sequence ID" value="MBB3897662.1"/>
    <property type="molecule type" value="Genomic_DNA"/>
</dbReference>
<keyword evidence="5 7" id="KW-0378">Hydrolase</keyword>
<keyword evidence="9" id="KW-1185">Reference proteome</keyword>
<protein>
    <recommendedName>
        <fullName evidence="7">Endoribonuclease YbeY</fullName>
        <ecNumber evidence="7">3.1.-.-</ecNumber>
    </recommendedName>
</protein>
<reference evidence="8 9" key="1">
    <citation type="submission" date="2020-08" db="EMBL/GenBank/DDBJ databases">
        <title>Genomic Encyclopedia of Type Strains, Phase IV (KMG-IV): sequencing the most valuable type-strain genomes for metagenomic binning, comparative biology and taxonomic classification.</title>
        <authorList>
            <person name="Goeker M."/>
        </authorList>
    </citation>
    <scope>NUCLEOTIDE SEQUENCE [LARGE SCALE GENOMIC DNA]</scope>
    <source>
        <strain evidence="8 9">DSM 19979</strain>
    </source>
</reference>
<evidence type="ECO:0000256" key="5">
    <source>
        <dbReference type="ARBA" id="ARBA00022801"/>
    </source>
</evidence>
<dbReference type="Pfam" id="PF02130">
    <property type="entry name" value="YbeY"/>
    <property type="match status" value="1"/>
</dbReference>
<feature type="binding site" evidence="7">
    <location>
        <position position="136"/>
    </location>
    <ligand>
        <name>Zn(2+)</name>
        <dbReference type="ChEBI" id="CHEBI:29105"/>
        <note>catalytic</note>
    </ligand>
</feature>
<dbReference type="GO" id="GO:0004521">
    <property type="term" value="F:RNA endonuclease activity"/>
    <property type="evidence" value="ECO:0007669"/>
    <property type="project" value="UniProtKB-UniRule"/>
</dbReference>
<proteinExistence type="inferred from homology"/>
<keyword evidence="6 7" id="KW-0862">Zinc</keyword>
<keyword evidence="3 7" id="KW-0479">Metal-binding</keyword>
<accession>A0A840A9U9</accession>
<dbReference type="GO" id="GO:0008270">
    <property type="term" value="F:zinc ion binding"/>
    <property type="evidence" value="ECO:0007669"/>
    <property type="project" value="UniProtKB-UniRule"/>
</dbReference>
<sequence length="170" mass="18027">MEPGSSLPGGAELAAGLADVDVVLGAPGWRAALPRAEALARRAVTATLADQGANGHLTLLLTDDAEIRRLNTGFRGKEKATNVLSFPAPYGSLTLGDVALALGVVRREALAEGRAVQDHFLHLIVHGTLHLLGHDHLSAGEAMLMERAEARILRRLGVANPWRTRWRGAA</sequence>
<comment type="function">
    <text evidence="7">Single strand-specific metallo-endoribonuclease involved in late-stage 70S ribosome quality control and in maturation of the 3' terminus of the 16S rRNA.</text>
</comment>
<dbReference type="GO" id="GO:0006364">
    <property type="term" value="P:rRNA processing"/>
    <property type="evidence" value="ECO:0007669"/>
    <property type="project" value="UniProtKB-UniRule"/>
</dbReference>
<comment type="cofactor">
    <cofactor evidence="7">
        <name>Zn(2+)</name>
        <dbReference type="ChEBI" id="CHEBI:29105"/>
    </cofactor>
    <text evidence="7">Binds 1 zinc ion.</text>
</comment>
<dbReference type="RefSeq" id="WP_184382636.1">
    <property type="nucleotide sequence ID" value="NZ_JACIDJ010000001.1"/>
</dbReference>